<comment type="caution">
    <text evidence="3">The sequence shown here is derived from an EMBL/GenBank/DDBJ whole genome shotgun (WGS) entry which is preliminary data.</text>
</comment>
<keyword evidence="2" id="KW-0812">Transmembrane</keyword>
<gene>
    <name evidence="3" type="ORF">LCOR_11528.1</name>
</gene>
<dbReference type="STRING" id="1263082.A0A068SEP3"/>
<accession>A0A068SEP3</accession>
<dbReference type="VEuPathDB" id="FungiDB:LCOR_11528.1"/>
<dbReference type="GO" id="GO:0005886">
    <property type="term" value="C:plasma membrane"/>
    <property type="evidence" value="ECO:0007669"/>
    <property type="project" value="TreeGrafter"/>
</dbReference>
<keyword evidence="4" id="KW-1185">Reference proteome</keyword>
<dbReference type="SUPFAM" id="SSF81340">
    <property type="entry name" value="Clc chloride channel"/>
    <property type="match status" value="1"/>
</dbReference>
<dbReference type="Proteomes" id="UP000027586">
    <property type="component" value="Unassembled WGS sequence"/>
</dbReference>
<feature type="transmembrane region" description="Helical" evidence="2">
    <location>
        <begin position="7"/>
        <end position="25"/>
    </location>
</feature>
<dbReference type="EMBL" id="CBTN010000105">
    <property type="protein sequence ID" value="CDH60749.1"/>
    <property type="molecule type" value="Genomic_DNA"/>
</dbReference>
<name>A0A068SEP3_9FUNG</name>
<dbReference type="PANTHER" id="PTHR45711">
    <property type="entry name" value="CHLORIDE CHANNEL PROTEIN"/>
    <property type="match status" value="1"/>
</dbReference>
<evidence type="ECO:0000313" key="4">
    <source>
        <dbReference type="Proteomes" id="UP000027586"/>
    </source>
</evidence>
<organism evidence="3 4">
    <name type="scientific">Lichtheimia corymbifera JMRC:FSU:9682</name>
    <dbReference type="NCBI Taxonomy" id="1263082"/>
    <lineage>
        <taxon>Eukaryota</taxon>
        <taxon>Fungi</taxon>
        <taxon>Fungi incertae sedis</taxon>
        <taxon>Mucoromycota</taxon>
        <taxon>Mucoromycotina</taxon>
        <taxon>Mucoromycetes</taxon>
        <taxon>Mucorales</taxon>
        <taxon>Lichtheimiaceae</taxon>
        <taxon>Lichtheimia</taxon>
    </lineage>
</organism>
<reference evidence="3" key="1">
    <citation type="submission" date="2013-08" db="EMBL/GenBank/DDBJ databases">
        <title>Gene expansion shapes genome architecture in the human pathogen Lichtheimia corymbifera: an evolutionary genomics analysis in the ancient terrestrial Mucorales (Mucoromycotina).</title>
        <authorList>
            <person name="Schwartze V.U."/>
            <person name="Winter S."/>
            <person name="Shelest E."/>
            <person name="Marcet-Houben M."/>
            <person name="Horn F."/>
            <person name="Wehner S."/>
            <person name="Hoffmann K."/>
            <person name="Riege K."/>
            <person name="Sammeth M."/>
            <person name="Nowrousian M."/>
            <person name="Valiante V."/>
            <person name="Linde J."/>
            <person name="Jacobsen I.D."/>
            <person name="Marz M."/>
            <person name="Brakhage A.A."/>
            <person name="Gabaldon T."/>
            <person name="Bocker S."/>
            <person name="Voigt K."/>
        </authorList>
    </citation>
    <scope>NUCLEOTIDE SEQUENCE [LARGE SCALE GENOMIC DNA]</scope>
    <source>
        <strain evidence="3">FSU 9682</strain>
    </source>
</reference>
<dbReference type="GO" id="GO:0005769">
    <property type="term" value="C:early endosome"/>
    <property type="evidence" value="ECO:0007669"/>
    <property type="project" value="TreeGrafter"/>
</dbReference>
<keyword evidence="2" id="KW-1133">Transmembrane helix</keyword>
<protein>
    <submittedName>
        <fullName evidence="3">Uncharacterized protein</fullName>
    </submittedName>
</protein>
<keyword evidence="1" id="KW-0813">Transport</keyword>
<evidence type="ECO:0000256" key="2">
    <source>
        <dbReference type="SAM" id="Phobius"/>
    </source>
</evidence>
<sequence length="93" mass="10643">MKDASQAWILVTLTGTTVALVAWLVDVVQEWMSDLKTGYCTTNWRYNSKFCCWGREDGCPEWRTWSETFGNATQASSYYTDMAMYSVLGVRSD</sequence>
<dbReference type="OrthoDB" id="44789at2759"/>
<dbReference type="InterPro" id="IPR014743">
    <property type="entry name" value="Cl-channel_core"/>
</dbReference>
<evidence type="ECO:0000256" key="1">
    <source>
        <dbReference type="ARBA" id="ARBA00023065"/>
    </source>
</evidence>
<proteinExistence type="predicted"/>
<keyword evidence="2" id="KW-0472">Membrane</keyword>
<dbReference type="AlphaFoldDB" id="A0A068SEP3"/>
<dbReference type="GO" id="GO:0005247">
    <property type="term" value="F:voltage-gated chloride channel activity"/>
    <property type="evidence" value="ECO:0007669"/>
    <property type="project" value="TreeGrafter"/>
</dbReference>
<dbReference type="PANTHER" id="PTHR45711:SF6">
    <property type="entry name" value="CHLORIDE CHANNEL PROTEIN"/>
    <property type="match status" value="1"/>
</dbReference>
<evidence type="ECO:0000313" key="3">
    <source>
        <dbReference type="EMBL" id="CDH60749.1"/>
    </source>
</evidence>
<keyword evidence="1" id="KW-0406">Ion transport</keyword>
<dbReference type="GO" id="GO:0005794">
    <property type="term" value="C:Golgi apparatus"/>
    <property type="evidence" value="ECO:0007669"/>
    <property type="project" value="TreeGrafter"/>
</dbReference>